<keyword evidence="5" id="KW-0012">Acyltransferase</keyword>
<dbReference type="PANTHER" id="PTHR43775">
    <property type="entry name" value="FATTY ACID SYNTHASE"/>
    <property type="match status" value="1"/>
</dbReference>
<dbReference type="GO" id="GO:0016491">
    <property type="term" value="F:oxidoreductase activity"/>
    <property type="evidence" value="ECO:0007669"/>
    <property type="project" value="UniProtKB-KW"/>
</dbReference>
<evidence type="ECO:0000256" key="3">
    <source>
        <dbReference type="ARBA" id="ARBA00023268"/>
    </source>
</evidence>
<evidence type="ECO:0000256" key="1">
    <source>
        <dbReference type="ARBA" id="ARBA00022679"/>
    </source>
</evidence>
<evidence type="ECO:0000256" key="2">
    <source>
        <dbReference type="ARBA" id="ARBA00023002"/>
    </source>
</evidence>
<proteinExistence type="predicted"/>
<dbReference type="InterPro" id="IPR014043">
    <property type="entry name" value="Acyl_transferase_dom"/>
</dbReference>
<dbReference type="RefSeq" id="WP_369229968.1">
    <property type="nucleotide sequence ID" value="NZ_CP163435.1"/>
</dbReference>
<sequence length="319" mass="33685">MTRTSQLPAALSTRAEELTRAAAGFRHVVSARPSGVLAPCTVREVQDVMAFAGPRGLPVSARGGGYSLYGQGQTEGGFVLDMGALNRVDCTPGERTLMAGAGAPGRDVVRAALLDRTSFTNPALFSLADACLAVGTLSRLMDALPQGGATAAVEASPGELRLDSGVVIAAVNGPRSVVVSGDRVAVTALREEWAGRGRWTRMLRADVAAHSPHFDALLDGFRDALHTMELRIPHTALVSDITGKPVEADAVSPEFWLREVREPVRFADAVDRLHQDGVTTCLELGPGDVLLGMLDGCLPGDGEALTLASVRNWRTWKGR</sequence>
<evidence type="ECO:0000313" key="5">
    <source>
        <dbReference type="EMBL" id="XDQ23850.1"/>
    </source>
</evidence>
<evidence type="ECO:0000259" key="4">
    <source>
        <dbReference type="PROSITE" id="PS51387"/>
    </source>
</evidence>
<protein>
    <submittedName>
        <fullName evidence="5">Acyltransferase domain-containing protein</fullName>
    </submittedName>
</protein>
<dbReference type="InterPro" id="IPR016035">
    <property type="entry name" value="Acyl_Trfase/lysoPLipase"/>
</dbReference>
<feature type="domain" description="FAD-binding PCMH-type" evidence="4">
    <location>
        <begin position="29"/>
        <end position="212"/>
    </location>
</feature>
<dbReference type="InterPro" id="IPR016166">
    <property type="entry name" value="FAD-bd_PCMH"/>
</dbReference>
<dbReference type="AlphaFoldDB" id="A0AB39NYQ6"/>
<dbReference type="Gene3D" id="3.30.43.10">
    <property type="entry name" value="Uridine Diphospho-n-acetylenolpyruvylglucosamine Reductase, domain 2"/>
    <property type="match status" value="1"/>
</dbReference>
<organism evidence="5">
    <name type="scientific">Streptomyces sp. R21</name>
    <dbReference type="NCBI Taxonomy" id="3238627"/>
    <lineage>
        <taxon>Bacteria</taxon>
        <taxon>Bacillati</taxon>
        <taxon>Actinomycetota</taxon>
        <taxon>Actinomycetes</taxon>
        <taxon>Kitasatosporales</taxon>
        <taxon>Streptomycetaceae</taxon>
        <taxon>Streptomyces</taxon>
    </lineage>
</organism>
<dbReference type="PANTHER" id="PTHR43775:SF51">
    <property type="entry name" value="INACTIVE PHENOLPHTHIOCEROL SYNTHESIS POLYKETIDE SYNTHASE TYPE I PKS1-RELATED"/>
    <property type="match status" value="1"/>
</dbReference>
<dbReference type="InterPro" id="IPR006094">
    <property type="entry name" value="Oxid_FAD_bind_N"/>
</dbReference>
<dbReference type="GO" id="GO:0006633">
    <property type="term" value="P:fatty acid biosynthetic process"/>
    <property type="evidence" value="ECO:0007669"/>
    <property type="project" value="TreeGrafter"/>
</dbReference>
<dbReference type="GO" id="GO:0004312">
    <property type="term" value="F:fatty acid synthase activity"/>
    <property type="evidence" value="ECO:0007669"/>
    <property type="project" value="TreeGrafter"/>
</dbReference>
<dbReference type="SUPFAM" id="SSF52151">
    <property type="entry name" value="FabD/lysophospholipase-like"/>
    <property type="match status" value="1"/>
</dbReference>
<dbReference type="Pfam" id="PF01565">
    <property type="entry name" value="FAD_binding_4"/>
    <property type="match status" value="1"/>
</dbReference>
<dbReference type="InterPro" id="IPR036318">
    <property type="entry name" value="FAD-bd_PCMH-like_sf"/>
</dbReference>
<dbReference type="InterPro" id="IPR050091">
    <property type="entry name" value="PKS_NRPS_Biosynth_Enz"/>
</dbReference>
<dbReference type="Pfam" id="PF00698">
    <property type="entry name" value="Acyl_transf_1"/>
    <property type="match status" value="1"/>
</dbReference>
<gene>
    <name evidence="5" type="ORF">AB5J56_03710</name>
</gene>
<keyword evidence="2" id="KW-0560">Oxidoreductase</keyword>
<dbReference type="Gene3D" id="3.40.366.10">
    <property type="entry name" value="Malonyl-Coenzyme A Acyl Carrier Protein, domain 2"/>
    <property type="match status" value="1"/>
</dbReference>
<dbReference type="SMART" id="SM00827">
    <property type="entry name" value="PKS_AT"/>
    <property type="match status" value="1"/>
</dbReference>
<dbReference type="GO" id="GO:0071949">
    <property type="term" value="F:FAD binding"/>
    <property type="evidence" value="ECO:0007669"/>
    <property type="project" value="InterPro"/>
</dbReference>
<accession>A0AB39NYQ6</accession>
<dbReference type="PROSITE" id="PS51387">
    <property type="entry name" value="FAD_PCMH"/>
    <property type="match status" value="1"/>
</dbReference>
<dbReference type="InterPro" id="IPR001227">
    <property type="entry name" value="Ac_transferase_dom_sf"/>
</dbReference>
<dbReference type="SUPFAM" id="SSF56176">
    <property type="entry name" value="FAD-binding/transporter-associated domain-like"/>
    <property type="match status" value="1"/>
</dbReference>
<keyword evidence="3" id="KW-0511">Multifunctional enzyme</keyword>
<name>A0AB39NYQ6_9ACTN</name>
<dbReference type="EMBL" id="CP163435">
    <property type="protein sequence ID" value="XDQ23850.1"/>
    <property type="molecule type" value="Genomic_DNA"/>
</dbReference>
<dbReference type="InterPro" id="IPR016167">
    <property type="entry name" value="FAD-bd_PCMH_sub1"/>
</dbReference>
<reference evidence="5" key="1">
    <citation type="submission" date="2024-07" db="EMBL/GenBank/DDBJ databases">
        <authorList>
            <person name="Yu S.T."/>
        </authorList>
    </citation>
    <scope>NUCLEOTIDE SEQUENCE</scope>
    <source>
        <strain evidence="5">R21</strain>
    </source>
</reference>
<keyword evidence="1" id="KW-0808">Transferase</keyword>